<evidence type="ECO:0000313" key="2">
    <source>
        <dbReference type="Proteomes" id="UP001162480"/>
    </source>
</evidence>
<accession>A0AA36ANF3</accession>
<gene>
    <name evidence="1" type="ORF">OCTVUL_1B013420</name>
</gene>
<name>A0AA36ANF3_OCTVU</name>
<evidence type="ECO:0000313" key="1">
    <source>
        <dbReference type="EMBL" id="CAI9718661.1"/>
    </source>
</evidence>
<reference evidence="1" key="1">
    <citation type="submission" date="2023-08" db="EMBL/GenBank/DDBJ databases">
        <authorList>
            <person name="Alioto T."/>
            <person name="Alioto T."/>
            <person name="Gomez Garrido J."/>
        </authorList>
    </citation>
    <scope>NUCLEOTIDE SEQUENCE</scope>
</reference>
<sequence length="123" mass="13927">MFTYDSSKLIRGDVGPGMISSRCVHAQAKSKTPPGLELLCGSSRSSKLWIKCRRVNDSAEINELTDEYLLFELRIMSFRIERCLYKKNLIECVILSENSLLDVPFNILRSDKSFAPPYTFVGG</sequence>
<proteinExistence type="predicted"/>
<protein>
    <submittedName>
        <fullName evidence="1">Uncharacterized protein</fullName>
    </submittedName>
</protein>
<dbReference type="EMBL" id="OX597815">
    <property type="protein sequence ID" value="CAI9718661.1"/>
    <property type="molecule type" value="Genomic_DNA"/>
</dbReference>
<keyword evidence="2" id="KW-1185">Reference proteome</keyword>
<organism evidence="1 2">
    <name type="scientific">Octopus vulgaris</name>
    <name type="common">Common octopus</name>
    <dbReference type="NCBI Taxonomy" id="6645"/>
    <lineage>
        <taxon>Eukaryota</taxon>
        <taxon>Metazoa</taxon>
        <taxon>Spiralia</taxon>
        <taxon>Lophotrochozoa</taxon>
        <taxon>Mollusca</taxon>
        <taxon>Cephalopoda</taxon>
        <taxon>Coleoidea</taxon>
        <taxon>Octopodiformes</taxon>
        <taxon>Octopoda</taxon>
        <taxon>Incirrata</taxon>
        <taxon>Octopodidae</taxon>
        <taxon>Octopus</taxon>
    </lineage>
</organism>
<dbReference type="AlphaFoldDB" id="A0AA36ANF3"/>
<dbReference type="Proteomes" id="UP001162480">
    <property type="component" value="Chromosome 2"/>
</dbReference>